<keyword evidence="2" id="KW-1185">Reference proteome</keyword>
<reference evidence="1 2" key="1">
    <citation type="journal article" date="2011" name="Science">
        <title>The Selaginella genome identifies genetic changes associated with the evolution of vascular plants.</title>
        <authorList>
            <person name="Banks J.A."/>
            <person name="Nishiyama T."/>
            <person name="Hasebe M."/>
            <person name="Bowman J.L."/>
            <person name="Gribskov M."/>
            <person name="dePamphilis C."/>
            <person name="Albert V.A."/>
            <person name="Aono N."/>
            <person name="Aoyama T."/>
            <person name="Ambrose B.A."/>
            <person name="Ashton N.W."/>
            <person name="Axtell M.J."/>
            <person name="Barker E."/>
            <person name="Barker M.S."/>
            <person name="Bennetzen J.L."/>
            <person name="Bonawitz N.D."/>
            <person name="Chapple C."/>
            <person name="Cheng C."/>
            <person name="Correa L.G."/>
            <person name="Dacre M."/>
            <person name="DeBarry J."/>
            <person name="Dreyer I."/>
            <person name="Elias M."/>
            <person name="Engstrom E.M."/>
            <person name="Estelle M."/>
            <person name="Feng L."/>
            <person name="Finet C."/>
            <person name="Floyd S.K."/>
            <person name="Frommer W.B."/>
            <person name="Fujita T."/>
            <person name="Gramzow L."/>
            <person name="Gutensohn M."/>
            <person name="Harholt J."/>
            <person name="Hattori M."/>
            <person name="Heyl A."/>
            <person name="Hirai T."/>
            <person name="Hiwatashi Y."/>
            <person name="Ishikawa M."/>
            <person name="Iwata M."/>
            <person name="Karol K.G."/>
            <person name="Koehler B."/>
            <person name="Kolukisaoglu U."/>
            <person name="Kubo M."/>
            <person name="Kurata T."/>
            <person name="Lalonde S."/>
            <person name="Li K."/>
            <person name="Li Y."/>
            <person name="Litt A."/>
            <person name="Lyons E."/>
            <person name="Manning G."/>
            <person name="Maruyama T."/>
            <person name="Michael T.P."/>
            <person name="Mikami K."/>
            <person name="Miyazaki S."/>
            <person name="Morinaga S."/>
            <person name="Murata T."/>
            <person name="Mueller-Roeber B."/>
            <person name="Nelson D.R."/>
            <person name="Obara M."/>
            <person name="Oguri Y."/>
            <person name="Olmstead R.G."/>
            <person name="Onodera N."/>
            <person name="Petersen B.L."/>
            <person name="Pils B."/>
            <person name="Prigge M."/>
            <person name="Rensing S.A."/>
            <person name="Riano-Pachon D.M."/>
            <person name="Roberts A.W."/>
            <person name="Sato Y."/>
            <person name="Scheller H.V."/>
            <person name="Schulz B."/>
            <person name="Schulz C."/>
            <person name="Shakirov E.V."/>
            <person name="Shibagaki N."/>
            <person name="Shinohara N."/>
            <person name="Shippen D.E."/>
            <person name="Soerensen I."/>
            <person name="Sotooka R."/>
            <person name="Sugimoto N."/>
            <person name="Sugita M."/>
            <person name="Sumikawa N."/>
            <person name="Tanurdzic M."/>
            <person name="Theissen G."/>
            <person name="Ulvskov P."/>
            <person name="Wakazuki S."/>
            <person name="Weng J.K."/>
            <person name="Willats W.W."/>
            <person name="Wipf D."/>
            <person name="Wolf P.G."/>
            <person name="Yang L."/>
            <person name="Zimmer A.D."/>
            <person name="Zhu Q."/>
            <person name="Mitros T."/>
            <person name="Hellsten U."/>
            <person name="Loque D."/>
            <person name="Otillar R."/>
            <person name="Salamov A."/>
            <person name="Schmutz J."/>
            <person name="Shapiro H."/>
            <person name="Lindquist E."/>
            <person name="Lucas S."/>
            <person name="Rokhsar D."/>
            <person name="Grigoriev I.V."/>
        </authorList>
    </citation>
    <scope>NUCLEOTIDE SEQUENCE [LARGE SCALE GENOMIC DNA]</scope>
</reference>
<sequence length="201" mass="22657">MDDLGQSPHRRQMGSLVWNYKTRRCMFIGVSLDLSKRLHWFQKQAWEVGHTNNVSCVMFHTAGTSNSSLGLVQAFCRTNFQEGPEMNFLATGQGSGIIVFKLERERPAYTISAGVLYYVKEKALRTYDFATSEDTSLINIRRAELNQRRLSCNPAENAVLLCSARHNSTYKSREVMTLRPKKASGSWGVSCPATALPRRTA</sequence>
<protein>
    <submittedName>
        <fullName evidence="1">Uncharacterized protein</fullName>
    </submittedName>
</protein>
<dbReference type="Proteomes" id="UP000001514">
    <property type="component" value="Unassembled WGS sequence"/>
</dbReference>
<dbReference type="KEGG" id="smo:SELMODRAFT_424533"/>
<dbReference type="Gramene" id="EFJ13410">
    <property type="protein sequence ID" value="EFJ13410"/>
    <property type="gene ID" value="SELMODRAFT_424533"/>
</dbReference>
<evidence type="ECO:0000313" key="1">
    <source>
        <dbReference type="EMBL" id="EFJ13410.1"/>
    </source>
</evidence>
<dbReference type="EMBL" id="GL377633">
    <property type="protein sequence ID" value="EFJ13410.1"/>
    <property type="molecule type" value="Genomic_DNA"/>
</dbReference>
<dbReference type="eggNOG" id="KOG0292">
    <property type="taxonomic scope" value="Eukaryota"/>
</dbReference>
<organism evidence="2">
    <name type="scientific">Selaginella moellendorffii</name>
    <name type="common">Spikemoss</name>
    <dbReference type="NCBI Taxonomy" id="88036"/>
    <lineage>
        <taxon>Eukaryota</taxon>
        <taxon>Viridiplantae</taxon>
        <taxon>Streptophyta</taxon>
        <taxon>Embryophyta</taxon>
        <taxon>Tracheophyta</taxon>
        <taxon>Lycopodiopsida</taxon>
        <taxon>Selaginellales</taxon>
        <taxon>Selaginellaceae</taxon>
        <taxon>Selaginella</taxon>
    </lineage>
</organism>
<name>D8SQ79_SELML</name>
<dbReference type="HOGENOM" id="CLU_1126108_0_0_1"/>
<proteinExistence type="predicted"/>
<evidence type="ECO:0000313" key="2">
    <source>
        <dbReference type="Proteomes" id="UP000001514"/>
    </source>
</evidence>
<accession>D8SQ79</accession>
<dbReference type="STRING" id="88036.D8SQ79"/>
<dbReference type="InParanoid" id="D8SQ79"/>
<gene>
    <name evidence="1" type="ORF">SELMODRAFT_424533</name>
</gene>
<dbReference type="AlphaFoldDB" id="D8SQ79"/>